<dbReference type="Proteomes" id="UP000002669">
    <property type="component" value="Unassembled WGS sequence"/>
</dbReference>
<sequence length="64" mass="7183">MCPGILGIFNKSGGHKQQDSRKPTSRTREVVDQPTRHPARHREAAKNLFGQLPANQPANPLKWI</sequence>
<dbReference type="RefSeq" id="XP_003171382.1">
    <property type="nucleotide sequence ID" value="XM_003171334.1"/>
</dbReference>
<dbReference type="HOGENOM" id="CLU_2867236_0_0_1"/>
<evidence type="ECO:0000313" key="3">
    <source>
        <dbReference type="Proteomes" id="UP000002669"/>
    </source>
</evidence>
<feature type="region of interest" description="Disordered" evidence="1">
    <location>
        <begin position="1"/>
        <end position="40"/>
    </location>
</feature>
<proteinExistence type="predicted"/>
<evidence type="ECO:0000313" key="2">
    <source>
        <dbReference type="EMBL" id="EFR02928.1"/>
    </source>
</evidence>
<feature type="compositionally biased region" description="Basic and acidic residues" evidence="1">
    <location>
        <begin position="16"/>
        <end position="40"/>
    </location>
</feature>
<dbReference type="VEuPathDB" id="FungiDB:MGYG_05928"/>
<protein>
    <submittedName>
        <fullName evidence="2">Uncharacterized protein</fullName>
    </submittedName>
</protein>
<dbReference type="GeneID" id="10026633"/>
<dbReference type="AlphaFoldDB" id="E4UZZ1"/>
<dbReference type="EMBL" id="DS989826">
    <property type="protein sequence ID" value="EFR02928.1"/>
    <property type="molecule type" value="Genomic_DNA"/>
</dbReference>
<dbReference type="InParanoid" id="E4UZZ1"/>
<keyword evidence="3" id="KW-1185">Reference proteome</keyword>
<name>E4UZZ1_ARTGP</name>
<organism evidence="3">
    <name type="scientific">Arthroderma gypseum (strain ATCC MYA-4604 / CBS 118893)</name>
    <name type="common">Microsporum gypseum</name>
    <dbReference type="NCBI Taxonomy" id="535722"/>
    <lineage>
        <taxon>Eukaryota</taxon>
        <taxon>Fungi</taxon>
        <taxon>Dikarya</taxon>
        <taxon>Ascomycota</taxon>
        <taxon>Pezizomycotina</taxon>
        <taxon>Eurotiomycetes</taxon>
        <taxon>Eurotiomycetidae</taxon>
        <taxon>Onygenales</taxon>
        <taxon>Arthrodermataceae</taxon>
        <taxon>Nannizzia</taxon>
    </lineage>
</organism>
<reference evidence="3" key="1">
    <citation type="journal article" date="2012" name="MBio">
        <title>Comparative genome analysis of Trichophyton rubrum and related dermatophytes reveals candidate genes involved in infection.</title>
        <authorList>
            <person name="Martinez D.A."/>
            <person name="Oliver B.G."/>
            <person name="Graeser Y."/>
            <person name="Goldberg J.M."/>
            <person name="Li W."/>
            <person name="Martinez-Rossi N.M."/>
            <person name="Monod M."/>
            <person name="Shelest E."/>
            <person name="Barton R.C."/>
            <person name="Birch E."/>
            <person name="Brakhage A.A."/>
            <person name="Chen Z."/>
            <person name="Gurr S.J."/>
            <person name="Heiman D."/>
            <person name="Heitman J."/>
            <person name="Kosti I."/>
            <person name="Rossi A."/>
            <person name="Saif S."/>
            <person name="Samalova M."/>
            <person name="Saunders C.W."/>
            <person name="Shea T."/>
            <person name="Summerbell R.C."/>
            <person name="Xu J."/>
            <person name="Young S."/>
            <person name="Zeng Q."/>
            <person name="Birren B.W."/>
            <person name="Cuomo C.A."/>
            <person name="White T.C."/>
        </authorList>
    </citation>
    <scope>NUCLEOTIDE SEQUENCE [LARGE SCALE GENOMIC DNA]</scope>
    <source>
        <strain evidence="3">ATCC MYA-4604 / CBS 118893</strain>
    </source>
</reference>
<gene>
    <name evidence="2" type="ORF">MGYG_05928</name>
</gene>
<accession>E4UZZ1</accession>
<evidence type="ECO:0000256" key="1">
    <source>
        <dbReference type="SAM" id="MobiDB-lite"/>
    </source>
</evidence>